<keyword evidence="3" id="KW-1185">Reference proteome</keyword>
<dbReference type="EMBL" id="LBBL01000216">
    <property type="protein sequence ID" value="KKF93699.1"/>
    <property type="molecule type" value="Genomic_DNA"/>
</dbReference>
<comment type="caution">
    <text evidence="2">The sequence shown here is derived from an EMBL/GenBank/DDBJ whole genome shotgun (WGS) entry which is preliminary data.</text>
</comment>
<name>A0A0F8DCI4_CERFI</name>
<evidence type="ECO:0000313" key="3">
    <source>
        <dbReference type="Proteomes" id="UP000034841"/>
    </source>
</evidence>
<feature type="region of interest" description="Disordered" evidence="1">
    <location>
        <begin position="343"/>
        <end position="367"/>
    </location>
</feature>
<protein>
    <submittedName>
        <fullName evidence="2">Putative amidoligase enzyme</fullName>
    </submittedName>
</protein>
<proteinExistence type="predicted"/>
<evidence type="ECO:0000313" key="2">
    <source>
        <dbReference type="EMBL" id="KKF93699.1"/>
    </source>
</evidence>
<evidence type="ECO:0000256" key="1">
    <source>
        <dbReference type="SAM" id="MobiDB-lite"/>
    </source>
</evidence>
<dbReference type="GO" id="GO:0016874">
    <property type="term" value="F:ligase activity"/>
    <property type="evidence" value="ECO:0007669"/>
    <property type="project" value="UniProtKB-KW"/>
</dbReference>
<dbReference type="OrthoDB" id="4768338at2759"/>
<dbReference type="Pfam" id="PF12224">
    <property type="entry name" value="Amidoligase_2"/>
    <property type="match status" value="1"/>
</dbReference>
<gene>
    <name evidence="2" type="ORF">CFO_g3949</name>
</gene>
<accession>A0A0F8DCI4</accession>
<dbReference type="Proteomes" id="UP000034841">
    <property type="component" value="Unassembled WGS sequence"/>
</dbReference>
<feature type="compositionally biased region" description="Acidic residues" evidence="1">
    <location>
        <begin position="357"/>
        <end position="367"/>
    </location>
</feature>
<dbReference type="AlphaFoldDB" id="A0A0F8DCI4"/>
<keyword evidence="2" id="KW-0436">Ligase</keyword>
<dbReference type="InterPro" id="IPR022025">
    <property type="entry name" value="Amidoligase_2"/>
</dbReference>
<organism evidence="2 3">
    <name type="scientific">Ceratocystis fimbriata f. sp. platani</name>
    <dbReference type="NCBI Taxonomy" id="88771"/>
    <lineage>
        <taxon>Eukaryota</taxon>
        <taxon>Fungi</taxon>
        <taxon>Dikarya</taxon>
        <taxon>Ascomycota</taxon>
        <taxon>Pezizomycotina</taxon>
        <taxon>Sordariomycetes</taxon>
        <taxon>Hypocreomycetidae</taxon>
        <taxon>Microascales</taxon>
        <taxon>Ceratocystidaceae</taxon>
        <taxon>Ceratocystis</taxon>
    </lineage>
</organism>
<sequence length="662" mass="74547">MSAITQEPTDIKDDVRSHLARIRPAPCSFGVEMEFLVAVLQDGAVDPMAHIEPNIPPVRVEKGASLSLAEAAARHHVAQVLASAGLQVWDTPGTKHRDEIRQVNAELRKQPFYMRRKTAAQLAALKAAHWVVARDGSVRSDGLAHPLFWVGVEVQSPALWEDEMSMRHVERAVLAIRRGVRSRINQTCGLHVHVGRGDAQFELDELRRVAATLWAIEPMMSRLHPAYRGRENFSHVLRSRWRNKIAAGVGTAATWATRATDKKQEVNRVLLANRNYETLGDLEVEVSPELANKVGVRLLENSFGSDVYRRMANDLTGIHGTPFNRPHTDVKIEEPEGSARYSLKRSGYEQRAASSEDSVDQEDMDSADDGCLQAWPQGTKDESLPDINILKIVSDNVREEYAAAAKALQATETHQLTSDERCTRKTKRTTGAPLRVFPDLSKHIPHGLLIQPTDYAMLQEKRRVNGIYQRPRLPEIWPRKRYFPPRALRPLARDYSGYASADYHGHDPTSMWWGVKELLGADISAEQIRASLMYKDQKYASYNFSRVGHFEQPSLLSQTIEFREAAASLDPAWIRTWATVAVGVVSWACRVNMPEFMQVMQLVSLVQSSDQVVPDGSKVEYDIVSFLEDIGLPQAARFCLKRLERGEEAMIECPTFEMYRGN</sequence>
<dbReference type="PANTHER" id="PTHR36847">
    <property type="entry name" value="AMIDOLIGASE ENZYME"/>
    <property type="match status" value="1"/>
</dbReference>
<reference evidence="2 3" key="1">
    <citation type="submission" date="2015-04" db="EMBL/GenBank/DDBJ databases">
        <title>Genome sequence of Ceratocystis platani, a major pathogen of plane trees.</title>
        <authorList>
            <person name="Belbahri L."/>
        </authorList>
    </citation>
    <scope>NUCLEOTIDE SEQUENCE [LARGE SCALE GENOMIC DNA]</scope>
    <source>
        <strain evidence="2 3">CFO</strain>
    </source>
</reference>
<dbReference type="PANTHER" id="PTHR36847:SF1">
    <property type="entry name" value="AMIDOLIGASE ENZYME"/>
    <property type="match status" value="1"/>
</dbReference>